<accession>A0ABV7ICA5</accession>
<evidence type="ECO:0000313" key="1">
    <source>
        <dbReference type="EMBL" id="MFC3166132.1"/>
    </source>
</evidence>
<name>A0ABV7ICA5_9HYPH</name>
<reference evidence="2" key="1">
    <citation type="journal article" date="2019" name="Int. J. Syst. Evol. Microbiol.">
        <title>The Global Catalogue of Microorganisms (GCM) 10K type strain sequencing project: providing services to taxonomists for standard genome sequencing and annotation.</title>
        <authorList>
            <consortium name="The Broad Institute Genomics Platform"/>
            <consortium name="The Broad Institute Genome Sequencing Center for Infectious Disease"/>
            <person name="Wu L."/>
            <person name="Ma J."/>
        </authorList>
    </citation>
    <scope>NUCLEOTIDE SEQUENCE [LARGE SCALE GENOMIC DNA]</scope>
    <source>
        <strain evidence="2">KCTC 52231</strain>
    </source>
</reference>
<sequence>MTAGPRIILNIDRLRVHGVCAGDAAALAEGLRTALVAQLGANAGALAGQGGTDHLRLTVPQHAGHGPAALGRLAGHKIAGALTRPKGGG</sequence>
<dbReference type="EMBL" id="JBHRTG010000019">
    <property type="protein sequence ID" value="MFC3166132.1"/>
    <property type="molecule type" value="Genomic_DNA"/>
</dbReference>
<keyword evidence="2" id="KW-1185">Reference proteome</keyword>
<gene>
    <name evidence="1" type="ORF">ACFOHV_22885</name>
</gene>
<protein>
    <submittedName>
        <fullName evidence="1">Uncharacterized protein</fullName>
    </submittedName>
</protein>
<proteinExistence type="predicted"/>
<comment type="caution">
    <text evidence="1">The sequence shown here is derived from an EMBL/GenBank/DDBJ whole genome shotgun (WGS) entry which is preliminary data.</text>
</comment>
<dbReference type="RefSeq" id="WP_182308797.1">
    <property type="nucleotide sequence ID" value="NZ_CP059897.1"/>
</dbReference>
<organism evidence="1 2">
    <name type="scientific">Ciceribacter thiooxidans</name>
    <dbReference type="NCBI Taxonomy" id="1969821"/>
    <lineage>
        <taxon>Bacteria</taxon>
        <taxon>Pseudomonadati</taxon>
        <taxon>Pseudomonadota</taxon>
        <taxon>Alphaproteobacteria</taxon>
        <taxon>Hyphomicrobiales</taxon>
        <taxon>Rhizobiaceae</taxon>
        <taxon>Ciceribacter</taxon>
    </lineage>
</organism>
<evidence type="ECO:0000313" key="2">
    <source>
        <dbReference type="Proteomes" id="UP001595647"/>
    </source>
</evidence>
<dbReference type="Proteomes" id="UP001595647">
    <property type="component" value="Unassembled WGS sequence"/>
</dbReference>